<keyword evidence="7" id="KW-0804">Transcription</keyword>
<evidence type="ECO:0000256" key="8">
    <source>
        <dbReference type="PROSITE-ProRule" id="PRU00169"/>
    </source>
</evidence>
<dbReference type="EMBL" id="JACHFQ010000008">
    <property type="protein sequence ID" value="MBB5227094.1"/>
    <property type="molecule type" value="Genomic_DNA"/>
</dbReference>
<evidence type="ECO:0000313" key="11">
    <source>
        <dbReference type="EMBL" id="MBB5227094.1"/>
    </source>
</evidence>
<comment type="caution">
    <text evidence="11">The sequence shown here is derived from an EMBL/GenBank/DDBJ whole genome shotgun (WGS) entry which is preliminary data.</text>
</comment>
<comment type="subcellular location">
    <subcellularLocation>
        <location evidence="1">Cytoplasm</location>
    </subcellularLocation>
</comment>
<dbReference type="GO" id="GO:0043565">
    <property type="term" value="F:sequence-specific DNA binding"/>
    <property type="evidence" value="ECO:0007669"/>
    <property type="project" value="InterPro"/>
</dbReference>
<dbReference type="PANTHER" id="PTHR42713">
    <property type="entry name" value="HISTIDINE KINASE-RELATED"/>
    <property type="match status" value="1"/>
</dbReference>
<dbReference type="SUPFAM" id="SSF46689">
    <property type="entry name" value="Homeodomain-like"/>
    <property type="match status" value="2"/>
</dbReference>
<dbReference type="PANTHER" id="PTHR42713:SF3">
    <property type="entry name" value="TRANSCRIPTIONAL REGULATORY PROTEIN HPTR"/>
    <property type="match status" value="1"/>
</dbReference>
<dbReference type="RefSeq" id="WP_184660996.1">
    <property type="nucleotide sequence ID" value="NZ_JACHFQ010000008.1"/>
</dbReference>
<dbReference type="InterPro" id="IPR011006">
    <property type="entry name" value="CheY-like_superfamily"/>
</dbReference>
<dbReference type="Proteomes" id="UP000518887">
    <property type="component" value="Unassembled WGS sequence"/>
</dbReference>
<keyword evidence="2" id="KW-0963">Cytoplasm</keyword>
<dbReference type="SMART" id="SM00342">
    <property type="entry name" value="HTH_ARAC"/>
    <property type="match status" value="1"/>
</dbReference>
<evidence type="ECO:0000256" key="6">
    <source>
        <dbReference type="ARBA" id="ARBA00023125"/>
    </source>
</evidence>
<evidence type="ECO:0000259" key="10">
    <source>
        <dbReference type="PROSITE" id="PS50110"/>
    </source>
</evidence>
<dbReference type="InterPro" id="IPR041522">
    <property type="entry name" value="CdaR_GGDEF"/>
</dbReference>
<evidence type="ECO:0000256" key="3">
    <source>
        <dbReference type="ARBA" id="ARBA00022553"/>
    </source>
</evidence>
<keyword evidence="12" id="KW-1185">Reference proteome</keyword>
<evidence type="ECO:0000256" key="7">
    <source>
        <dbReference type="ARBA" id="ARBA00023163"/>
    </source>
</evidence>
<dbReference type="SUPFAM" id="SSF52172">
    <property type="entry name" value="CheY-like"/>
    <property type="match status" value="1"/>
</dbReference>
<keyword evidence="4" id="KW-0902">Two-component regulatory system</keyword>
<evidence type="ECO:0000313" key="12">
    <source>
        <dbReference type="Proteomes" id="UP000518887"/>
    </source>
</evidence>
<evidence type="ECO:0000256" key="4">
    <source>
        <dbReference type="ARBA" id="ARBA00023012"/>
    </source>
</evidence>
<protein>
    <submittedName>
        <fullName evidence="11">Two-component system response regulator YesN</fullName>
    </submittedName>
</protein>
<dbReference type="InterPro" id="IPR051552">
    <property type="entry name" value="HptR"/>
</dbReference>
<dbReference type="SMART" id="SM00448">
    <property type="entry name" value="REC"/>
    <property type="match status" value="1"/>
</dbReference>
<dbReference type="PROSITE" id="PS01124">
    <property type="entry name" value="HTH_ARAC_FAMILY_2"/>
    <property type="match status" value="1"/>
</dbReference>
<keyword evidence="3 8" id="KW-0597">Phosphoprotein</keyword>
<dbReference type="Pfam" id="PF12833">
    <property type="entry name" value="HTH_18"/>
    <property type="match status" value="1"/>
</dbReference>
<dbReference type="GO" id="GO:0003700">
    <property type="term" value="F:DNA-binding transcription factor activity"/>
    <property type="evidence" value="ECO:0007669"/>
    <property type="project" value="InterPro"/>
</dbReference>
<dbReference type="Pfam" id="PF17853">
    <property type="entry name" value="GGDEF_2"/>
    <property type="match status" value="1"/>
</dbReference>
<reference evidence="11 12" key="1">
    <citation type="submission" date="2020-08" db="EMBL/GenBank/DDBJ databases">
        <title>Genomic Encyclopedia of Type Strains, Phase IV (KMG-IV): sequencing the most valuable type-strain genomes for metagenomic binning, comparative biology and taxonomic classification.</title>
        <authorList>
            <person name="Goeker M."/>
        </authorList>
    </citation>
    <scope>NUCLEOTIDE SEQUENCE [LARGE SCALE GENOMIC DNA]</scope>
    <source>
        <strain evidence="11 12">DSM 103462</strain>
    </source>
</reference>
<dbReference type="GO" id="GO:0005737">
    <property type="term" value="C:cytoplasm"/>
    <property type="evidence" value="ECO:0007669"/>
    <property type="project" value="UniProtKB-SubCell"/>
</dbReference>
<dbReference type="InterPro" id="IPR018060">
    <property type="entry name" value="HTH_AraC"/>
</dbReference>
<dbReference type="InterPro" id="IPR009057">
    <property type="entry name" value="Homeodomain-like_sf"/>
</dbReference>
<dbReference type="GO" id="GO:0000160">
    <property type="term" value="P:phosphorelay signal transduction system"/>
    <property type="evidence" value="ECO:0007669"/>
    <property type="project" value="UniProtKB-KW"/>
</dbReference>
<keyword evidence="6" id="KW-0238">DNA-binding</keyword>
<evidence type="ECO:0000256" key="1">
    <source>
        <dbReference type="ARBA" id="ARBA00004496"/>
    </source>
</evidence>
<dbReference type="AlphaFoldDB" id="A0A7W8GAX8"/>
<dbReference type="CDD" id="cd17536">
    <property type="entry name" value="REC_YesN-like"/>
    <property type="match status" value="1"/>
</dbReference>
<evidence type="ECO:0000259" key="9">
    <source>
        <dbReference type="PROSITE" id="PS01124"/>
    </source>
</evidence>
<organism evidence="11 12">
    <name type="scientific">Treponema ruminis</name>
    <dbReference type="NCBI Taxonomy" id="744515"/>
    <lineage>
        <taxon>Bacteria</taxon>
        <taxon>Pseudomonadati</taxon>
        <taxon>Spirochaetota</taxon>
        <taxon>Spirochaetia</taxon>
        <taxon>Spirochaetales</taxon>
        <taxon>Treponemataceae</taxon>
        <taxon>Treponema</taxon>
    </lineage>
</organism>
<dbReference type="Gene3D" id="1.10.10.60">
    <property type="entry name" value="Homeodomain-like"/>
    <property type="match status" value="2"/>
</dbReference>
<proteinExistence type="predicted"/>
<dbReference type="Gene3D" id="3.40.50.2300">
    <property type="match status" value="1"/>
</dbReference>
<accession>A0A7W8GAX8</accession>
<gene>
    <name evidence="11" type="ORF">HNP76_002490</name>
</gene>
<evidence type="ECO:0000256" key="2">
    <source>
        <dbReference type="ARBA" id="ARBA00022490"/>
    </source>
</evidence>
<dbReference type="Pfam" id="PF00072">
    <property type="entry name" value="Response_reg"/>
    <property type="match status" value="1"/>
</dbReference>
<name>A0A7W8GAX8_9SPIR</name>
<feature type="modified residue" description="4-aspartylphosphate" evidence="8">
    <location>
        <position position="55"/>
    </location>
</feature>
<dbReference type="InterPro" id="IPR001789">
    <property type="entry name" value="Sig_transdc_resp-reg_receiver"/>
</dbReference>
<feature type="domain" description="HTH araC/xylS-type" evidence="9">
    <location>
        <begin position="434"/>
        <end position="533"/>
    </location>
</feature>
<dbReference type="PROSITE" id="PS50110">
    <property type="entry name" value="RESPONSE_REGULATORY"/>
    <property type="match status" value="1"/>
</dbReference>
<evidence type="ECO:0000256" key="5">
    <source>
        <dbReference type="ARBA" id="ARBA00023015"/>
    </source>
</evidence>
<sequence>MYSVFVVDDEPIVLEGIRSKIDWESSGFTFAGEATDGEIALSMLHELKPDILITDIKMPFMDGLQLAQAVKRIQPWIKIIILSGHDEFDYAKKAISIGIEDYLLKPFTPDELLKSLNKTALQIDKERKQLSDISRLKEELKSSEALKKKEFLNNLVHAAENMSDVMQKSQELHLNLISRFYKVLISRIKSRTDNIQNQEEACSLLNSYSGLWEQADCFFHHSNLLVCIFKGSSREELDESIFHAAEAIAHIATKNDDCEVLTAIGKTVEHLSQLNLSYDDAKKILAIGGKGEKNRIISSEDLEGGLGSEANADSSAGLLDLKENDPLVDRLKYAGKNDISAIIDESMELIRNNPGQFSVFASYLLVDLIFAVSKLVEKLGGDIKELKPEILQRKFIDDAVGNERDFRKNVEQVLSFALEFRDSKMTGRYGDVILKAKRYIEEHYADQNTTLTTVAEAVALSPNHFSTIFSQECKTTFIEYLTNVRLENAKRLMRETEMKGYDIAYECGFSDPHYFSYIFKKNTGLSPREYKLSVGQ</sequence>
<feature type="domain" description="Response regulatory" evidence="10">
    <location>
        <begin position="3"/>
        <end position="120"/>
    </location>
</feature>
<keyword evidence="5" id="KW-0805">Transcription regulation</keyword>